<evidence type="ECO:0000313" key="2">
    <source>
        <dbReference type="EMBL" id="MPM80455.1"/>
    </source>
</evidence>
<comment type="caution">
    <text evidence="2">The sequence shown here is derived from an EMBL/GenBank/DDBJ whole genome shotgun (WGS) entry which is preliminary data.</text>
</comment>
<feature type="compositionally biased region" description="Polar residues" evidence="1">
    <location>
        <begin position="1"/>
        <end position="12"/>
    </location>
</feature>
<dbReference type="AlphaFoldDB" id="A0A645CU91"/>
<evidence type="ECO:0000256" key="1">
    <source>
        <dbReference type="SAM" id="MobiDB-lite"/>
    </source>
</evidence>
<dbReference type="EMBL" id="VSSQ01030063">
    <property type="protein sequence ID" value="MPM80455.1"/>
    <property type="molecule type" value="Genomic_DNA"/>
</dbReference>
<protein>
    <submittedName>
        <fullName evidence="2">Uncharacterized protein</fullName>
    </submittedName>
</protein>
<name>A0A645CU91_9ZZZZ</name>
<feature type="region of interest" description="Disordered" evidence="1">
    <location>
        <begin position="1"/>
        <end position="34"/>
    </location>
</feature>
<reference evidence="2" key="1">
    <citation type="submission" date="2019-08" db="EMBL/GenBank/DDBJ databases">
        <authorList>
            <person name="Kucharzyk K."/>
            <person name="Murdoch R.W."/>
            <person name="Higgins S."/>
            <person name="Loffler F."/>
        </authorList>
    </citation>
    <scope>NUCLEOTIDE SEQUENCE</scope>
</reference>
<gene>
    <name evidence="2" type="ORF">SDC9_127502</name>
</gene>
<sequence length="162" mass="18055">MPVRTSSAWSRTTARRAISWRPPTPSSRTTASVSARICGPTPARASRSVLSRPILISTRPASWSRRCANWCAMAYRRRRLRCSTARTPSRASLKTSCSPRMCRTRFTAACASSSGRKSSTRWLTCACWAIRTTTRLSCASSISRLAASAPVRWKTSRPRRTR</sequence>
<organism evidence="2">
    <name type="scientific">bioreactor metagenome</name>
    <dbReference type="NCBI Taxonomy" id="1076179"/>
    <lineage>
        <taxon>unclassified sequences</taxon>
        <taxon>metagenomes</taxon>
        <taxon>ecological metagenomes</taxon>
    </lineage>
</organism>
<accession>A0A645CU91</accession>
<proteinExistence type="predicted"/>